<dbReference type="EMBL" id="LNQE01000771">
    <property type="protein sequence ID" value="KUG25102.1"/>
    <property type="molecule type" value="Genomic_DNA"/>
</dbReference>
<evidence type="ECO:0000313" key="2">
    <source>
        <dbReference type="EMBL" id="KUG25102.1"/>
    </source>
</evidence>
<feature type="domain" description="Type II restriction endonuclease EcoO109IR" evidence="1">
    <location>
        <begin position="8"/>
        <end position="202"/>
    </location>
</feature>
<organism evidence="2">
    <name type="scientific">hydrocarbon metagenome</name>
    <dbReference type="NCBI Taxonomy" id="938273"/>
    <lineage>
        <taxon>unclassified sequences</taxon>
        <taxon>metagenomes</taxon>
        <taxon>ecological metagenomes</taxon>
    </lineage>
</organism>
<dbReference type="SUPFAM" id="SSF52980">
    <property type="entry name" value="Restriction endonuclease-like"/>
    <property type="match status" value="1"/>
</dbReference>
<sequence>MAKLKLKDVKNYIEENIGSFHESRQNGLSQLKLSKLLLQKNPYLFKAKNILTAESFVKNLANAYISSQEETMFGAFLERLAIFVCKKVYGGKKSSSEGLDLEFEKDGVIYVVAVKSGTNWGNSSQIARMKENFRKAKQRLRTNAKKMPVEAINGCCYGRVTKTDKGEYYKIAGQKFWKFISDIDELYTEIIEPLAYKAKERNQEYELEYARQINIFSQQFANEFCIDGIINWKKIVQYNSGENRIKVKL</sequence>
<accession>A0A0W8FWK7</accession>
<name>A0A0W8FWK7_9ZZZZ</name>
<protein>
    <submittedName>
        <fullName evidence="2">Conserved putative cytosolic protein</fullName>
    </submittedName>
</protein>
<dbReference type="AlphaFoldDB" id="A0A0W8FWK7"/>
<dbReference type="InterPro" id="IPR011335">
    <property type="entry name" value="Restrct_endonuc-II-like"/>
</dbReference>
<gene>
    <name evidence="2" type="ORF">ASZ90_005090</name>
</gene>
<comment type="caution">
    <text evidence="2">The sequence shown here is derived from an EMBL/GenBank/DDBJ whole genome shotgun (WGS) entry which is preliminary data.</text>
</comment>
<dbReference type="Pfam" id="PF14511">
    <property type="entry name" value="RE_EcoO109I"/>
    <property type="match status" value="1"/>
</dbReference>
<dbReference type="CDD" id="cd22345">
    <property type="entry name" value="PDDEXK_nuclease"/>
    <property type="match status" value="1"/>
</dbReference>
<evidence type="ECO:0000259" key="1">
    <source>
        <dbReference type="Pfam" id="PF14511"/>
    </source>
</evidence>
<dbReference type="InterPro" id="IPR032793">
    <property type="entry name" value="RE_EcoO109IR"/>
</dbReference>
<reference evidence="2" key="1">
    <citation type="journal article" date="2015" name="Proc. Natl. Acad. Sci. U.S.A.">
        <title>Networks of energetic and metabolic interactions define dynamics in microbial communities.</title>
        <authorList>
            <person name="Embree M."/>
            <person name="Liu J.K."/>
            <person name="Al-Bassam M.M."/>
            <person name="Zengler K."/>
        </authorList>
    </citation>
    <scope>NUCLEOTIDE SEQUENCE</scope>
</reference>
<proteinExistence type="predicted"/>